<evidence type="ECO:0000313" key="1">
    <source>
        <dbReference type="EMBL" id="KAF1920765.1"/>
    </source>
</evidence>
<protein>
    <submittedName>
        <fullName evidence="1">Uncharacterized protein</fullName>
    </submittedName>
</protein>
<dbReference type="Proteomes" id="UP000800096">
    <property type="component" value="Unassembled WGS sequence"/>
</dbReference>
<gene>
    <name evidence="1" type="ORF">BDU57DRAFT_525767</name>
</gene>
<dbReference type="EMBL" id="ML979132">
    <property type="protein sequence ID" value="KAF1920765.1"/>
    <property type="molecule type" value="Genomic_DNA"/>
</dbReference>
<name>A0A6A5QY87_AMPQU</name>
<dbReference type="AlphaFoldDB" id="A0A6A5QY87"/>
<evidence type="ECO:0000313" key="2">
    <source>
        <dbReference type="Proteomes" id="UP000800096"/>
    </source>
</evidence>
<reference evidence="1" key="1">
    <citation type="journal article" date="2020" name="Stud. Mycol.">
        <title>101 Dothideomycetes genomes: a test case for predicting lifestyles and emergence of pathogens.</title>
        <authorList>
            <person name="Haridas S."/>
            <person name="Albert R."/>
            <person name="Binder M."/>
            <person name="Bloem J."/>
            <person name="Labutti K."/>
            <person name="Salamov A."/>
            <person name="Andreopoulos B."/>
            <person name="Baker S."/>
            <person name="Barry K."/>
            <person name="Bills G."/>
            <person name="Bluhm B."/>
            <person name="Cannon C."/>
            <person name="Castanera R."/>
            <person name="Culley D."/>
            <person name="Daum C."/>
            <person name="Ezra D."/>
            <person name="Gonzalez J."/>
            <person name="Henrissat B."/>
            <person name="Kuo A."/>
            <person name="Liang C."/>
            <person name="Lipzen A."/>
            <person name="Lutzoni F."/>
            <person name="Magnuson J."/>
            <person name="Mondo S."/>
            <person name="Nolan M."/>
            <person name="Ohm R."/>
            <person name="Pangilinan J."/>
            <person name="Park H.-J."/>
            <person name="Ramirez L."/>
            <person name="Alfaro M."/>
            <person name="Sun H."/>
            <person name="Tritt A."/>
            <person name="Yoshinaga Y."/>
            <person name="Zwiers L.-H."/>
            <person name="Turgeon B."/>
            <person name="Goodwin S."/>
            <person name="Spatafora J."/>
            <person name="Crous P."/>
            <person name="Grigoriev I."/>
        </authorList>
    </citation>
    <scope>NUCLEOTIDE SEQUENCE</scope>
    <source>
        <strain evidence="1">HMLAC05119</strain>
    </source>
</reference>
<proteinExistence type="predicted"/>
<accession>A0A6A5QY87</accession>
<sequence length="106" mass="12572">MFFATYTRRNLALRLYLATPYNRRLSICVITLRGLDNYPNVDSMFLRQSLIRPLLFATKKLSIEGVRVPIYNLGTLSKLGLYYFSIEYFRKNIRRKSKFRSSRGFT</sequence>
<organism evidence="1 2">
    <name type="scientific">Ampelomyces quisqualis</name>
    <name type="common">Powdery mildew agent</name>
    <dbReference type="NCBI Taxonomy" id="50730"/>
    <lineage>
        <taxon>Eukaryota</taxon>
        <taxon>Fungi</taxon>
        <taxon>Dikarya</taxon>
        <taxon>Ascomycota</taxon>
        <taxon>Pezizomycotina</taxon>
        <taxon>Dothideomycetes</taxon>
        <taxon>Pleosporomycetidae</taxon>
        <taxon>Pleosporales</taxon>
        <taxon>Pleosporineae</taxon>
        <taxon>Phaeosphaeriaceae</taxon>
        <taxon>Ampelomyces</taxon>
    </lineage>
</organism>
<keyword evidence="2" id="KW-1185">Reference proteome</keyword>